<protein>
    <recommendedName>
        <fullName evidence="2">RNA 2',3'-cyclic phosphodiesterase</fullName>
        <shortName evidence="2">RNA 2',3'-CPDase</shortName>
        <ecNumber evidence="2">3.1.4.58</ecNumber>
    </recommendedName>
</protein>
<dbReference type="Proteomes" id="UP000295325">
    <property type="component" value="Unassembled WGS sequence"/>
</dbReference>
<dbReference type="SUPFAM" id="SSF55144">
    <property type="entry name" value="LigT-like"/>
    <property type="match status" value="1"/>
</dbReference>
<evidence type="ECO:0000313" key="4">
    <source>
        <dbReference type="EMBL" id="TDT61179.1"/>
    </source>
</evidence>
<dbReference type="OrthoDB" id="9789350at2"/>
<feature type="short sequence motif" description="HXTX 2" evidence="2">
    <location>
        <begin position="126"/>
        <end position="129"/>
    </location>
</feature>
<keyword evidence="4" id="KW-0436">Ligase</keyword>
<comment type="function">
    <text evidence="2">Hydrolyzes RNA 2',3'-cyclic phosphodiester to an RNA 2'-phosphomonoester.</text>
</comment>
<dbReference type="PANTHER" id="PTHR35561">
    <property type="entry name" value="RNA 2',3'-CYCLIC PHOSPHODIESTERASE"/>
    <property type="match status" value="1"/>
</dbReference>
<dbReference type="Pfam" id="PF02834">
    <property type="entry name" value="LigT_PEase"/>
    <property type="match status" value="1"/>
</dbReference>
<feature type="domain" description="Phosphoesterase HXTX" evidence="3">
    <location>
        <begin position="10"/>
        <end position="91"/>
    </location>
</feature>
<dbReference type="GO" id="GO:0016874">
    <property type="term" value="F:ligase activity"/>
    <property type="evidence" value="ECO:0007669"/>
    <property type="project" value="UniProtKB-KW"/>
</dbReference>
<comment type="catalytic activity">
    <reaction evidence="2">
        <text>a 3'-end 2',3'-cyclophospho-ribonucleotide-RNA + H2O = a 3'-end 2'-phospho-ribonucleotide-RNA + H(+)</text>
        <dbReference type="Rhea" id="RHEA:11828"/>
        <dbReference type="Rhea" id="RHEA-COMP:10464"/>
        <dbReference type="Rhea" id="RHEA-COMP:17353"/>
        <dbReference type="ChEBI" id="CHEBI:15377"/>
        <dbReference type="ChEBI" id="CHEBI:15378"/>
        <dbReference type="ChEBI" id="CHEBI:83064"/>
        <dbReference type="ChEBI" id="CHEBI:173113"/>
        <dbReference type="EC" id="3.1.4.58"/>
    </reaction>
</comment>
<keyword evidence="5" id="KW-1185">Reference proteome</keyword>
<feature type="active site" description="Proton acceptor" evidence="2">
    <location>
        <position position="126"/>
    </location>
</feature>
<proteinExistence type="inferred from homology"/>
<feature type="short sequence motif" description="HXTX 1" evidence="2">
    <location>
        <begin position="40"/>
        <end position="43"/>
    </location>
</feature>
<evidence type="ECO:0000256" key="1">
    <source>
        <dbReference type="ARBA" id="ARBA00022801"/>
    </source>
</evidence>
<dbReference type="EC" id="3.1.4.58" evidence="2"/>
<dbReference type="NCBIfam" id="TIGR02258">
    <property type="entry name" value="2_5_ligase"/>
    <property type="match status" value="1"/>
</dbReference>
<gene>
    <name evidence="4" type="ORF">EDD71_10879</name>
</gene>
<evidence type="ECO:0000259" key="3">
    <source>
        <dbReference type="Pfam" id="PF02834"/>
    </source>
</evidence>
<evidence type="ECO:0000256" key="2">
    <source>
        <dbReference type="HAMAP-Rule" id="MF_01940"/>
    </source>
</evidence>
<comment type="similarity">
    <text evidence="2">Belongs to the 2H phosphoesterase superfamily. ThpR family.</text>
</comment>
<dbReference type="GO" id="GO:0004113">
    <property type="term" value="F:2',3'-cyclic-nucleotide 3'-phosphodiesterase activity"/>
    <property type="evidence" value="ECO:0007669"/>
    <property type="project" value="InterPro"/>
</dbReference>
<feature type="active site" description="Proton donor" evidence="2">
    <location>
        <position position="40"/>
    </location>
</feature>
<dbReference type="InterPro" id="IPR004175">
    <property type="entry name" value="RNA_CPDase"/>
</dbReference>
<organism evidence="4 5">
    <name type="scientific">Fonticella tunisiensis</name>
    <dbReference type="NCBI Taxonomy" id="1096341"/>
    <lineage>
        <taxon>Bacteria</taxon>
        <taxon>Bacillati</taxon>
        <taxon>Bacillota</taxon>
        <taxon>Clostridia</taxon>
        <taxon>Eubacteriales</taxon>
        <taxon>Clostridiaceae</taxon>
        <taxon>Fonticella</taxon>
    </lineage>
</organism>
<dbReference type="InterPro" id="IPR009097">
    <property type="entry name" value="Cyclic_Pdiesterase"/>
</dbReference>
<dbReference type="HAMAP" id="MF_01940">
    <property type="entry name" value="RNA_CPDase"/>
    <property type="match status" value="1"/>
</dbReference>
<dbReference type="PANTHER" id="PTHR35561:SF1">
    <property type="entry name" value="RNA 2',3'-CYCLIC PHOSPHODIESTERASE"/>
    <property type="match status" value="1"/>
</dbReference>
<dbReference type="RefSeq" id="WP_133627920.1">
    <property type="nucleotide sequence ID" value="NZ_SOAZ01000008.1"/>
</dbReference>
<sequence length="182" mass="21221">MRIFITLKFDKSAREKLKTVQDIIKKNSERGRFKHIDNFHLTLKFLGEVEEETVELIYNDLLLELNEMKKFKLKIMGINAFGKEDIIRTIYLGVEGQKDMLYNLAAAVEKVAVKYGFKSERNYTPHVTIAQNVKLNKPFKILQEELCGFCIDNLIFDSVIIMKSEQIGNKRIYTPVKTIKLK</sequence>
<dbReference type="AlphaFoldDB" id="A0A4R7KPW1"/>
<dbReference type="EMBL" id="SOAZ01000008">
    <property type="protein sequence ID" value="TDT61179.1"/>
    <property type="molecule type" value="Genomic_DNA"/>
</dbReference>
<accession>A0A4R7KPW1</accession>
<name>A0A4R7KPW1_9CLOT</name>
<reference evidence="4 5" key="1">
    <citation type="submission" date="2019-03" db="EMBL/GenBank/DDBJ databases">
        <title>Genomic Encyclopedia of Type Strains, Phase IV (KMG-IV): sequencing the most valuable type-strain genomes for metagenomic binning, comparative biology and taxonomic classification.</title>
        <authorList>
            <person name="Goeker M."/>
        </authorList>
    </citation>
    <scope>NUCLEOTIDE SEQUENCE [LARGE SCALE GENOMIC DNA]</scope>
    <source>
        <strain evidence="4 5">DSM 24455</strain>
    </source>
</reference>
<dbReference type="InterPro" id="IPR014051">
    <property type="entry name" value="Phosphoesterase_HXTX"/>
</dbReference>
<dbReference type="Gene3D" id="3.90.1140.10">
    <property type="entry name" value="Cyclic phosphodiesterase"/>
    <property type="match status" value="1"/>
</dbReference>
<comment type="caution">
    <text evidence="4">The sequence shown here is derived from an EMBL/GenBank/DDBJ whole genome shotgun (WGS) entry which is preliminary data.</text>
</comment>
<evidence type="ECO:0000313" key="5">
    <source>
        <dbReference type="Proteomes" id="UP000295325"/>
    </source>
</evidence>
<keyword evidence="1 2" id="KW-0378">Hydrolase</keyword>
<dbReference type="GO" id="GO:0008664">
    <property type="term" value="F:RNA 2',3'-cyclic 3'-phosphodiesterase activity"/>
    <property type="evidence" value="ECO:0007669"/>
    <property type="project" value="UniProtKB-EC"/>
</dbReference>